<feature type="domain" description="RNA polymerase sigma-70 region 2" evidence="6">
    <location>
        <begin position="25"/>
        <end position="93"/>
    </location>
</feature>
<gene>
    <name evidence="8" type="ORF">SAMN02745121_02851</name>
</gene>
<dbReference type="PANTHER" id="PTHR43133:SF8">
    <property type="entry name" value="RNA POLYMERASE SIGMA FACTOR HI_1459-RELATED"/>
    <property type="match status" value="1"/>
</dbReference>
<dbReference type="SUPFAM" id="SSF88946">
    <property type="entry name" value="Sigma2 domain of RNA polymerase sigma factors"/>
    <property type="match status" value="1"/>
</dbReference>
<dbReference type="Pfam" id="PF08281">
    <property type="entry name" value="Sigma70_r4_2"/>
    <property type="match status" value="1"/>
</dbReference>
<dbReference type="NCBIfam" id="TIGR02937">
    <property type="entry name" value="sigma70-ECF"/>
    <property type="match status" value="1"/>
</dbReference>
<keyword evidence="5" id="KW-0804">Transcription</keyword>
<keyword evidence="2" id="KW-0805">Transcription regulation</keyword>
<proteinExistence type="inferred from homology"/>
<keyword evidence="3" id="KW-0731">Sigma factor</keyword>
<dbReference type="GO" id="GO:0003677">
    <property type="term" value="F:DNA binding"/>
    <property type="evidence" value="ECO:0007669"/>
    <property type="project" value="UniProtKB-KW"/>
</dbReference>
<dbReference type="RefSeq" id="WP_096331291.1">
    <property type="nucleotide sequence ID" value="NZ_FOMX01000008.1"/>
</dbReference>
<dbReference type="PANTHER" id="PTHR43133">
    <property type="entry name" value="RNA POLYMERASE ECF-TYPE SIGMA FACTO"/>
    <property type="match status" value="1"/>
</dbReference>
<evidence type="ECO:0000313" key="9">
    <source>
        <dbReference type="Proteomes" id="UP000199400"/>
    </source>
</evidence>
<dbReference type="Proteomes" id="UP000199400">
    <property type="component" value="Unassembled WGS sequence"/>
</dbReference>
<accession>A0A1I1XGN3</accession>
<name>A0A1I1XGN3_9BACT</name>
<dbReference type="CDD" id="cd06171">
    <property type="entry name" value="Sigma70_r4"/>
    <property type="match status" value="1"/>
</dbReference>
<feature type="domain" description="RNA polymerase sigma factor 70 region 4 type 2" evidence="7">
    <location>
        <begin position="123"/>
        <end position="172"/>
    </location>
</feature>
<evidence type="ECO:0000259" key="6">
    <source>
        <dbReference type="Pfam" id="PF04542"/>
    </source>
</evidence>
<dbReference type="EMBL" id="FOMX01000008">
    <property type="protein sequence ID" value="SFE06526.1"/>
    <property type="molecule type" value="Genomic_DNA"/>
</dbReference>
<sequence>MPPPREPAVSPAGAHEDARARLGALYQAHADFVVRISRQLGAPAAQLEDVVHDVFLVVHRRLGEYDAGRGSLRAWLYGITRNVVLHRIRGQARAERRLRLLPDPEPRPEPDERLARSHAASLVQRFLDQLDEDRRLVFALIEIEGMSAPEVAEALGVKLNTVYSRLRLARQQFKAIVDRLHHGRGGSHGGA</sequence>
<dbReference type="STRING" id="54.SAMN02745121_02851"/>
<dbReference type="SUPFAM" id="SSF88659">
    <property type="entry name" value="Sigma3 and sigma4 domains of RNA polymerase sigma factors"/>
    <property type="match status" value="1"/>
</dbReference>
<dbReference type="Gene3D" id="1.10.10.10">
    <property type="entry name" value="Winged helix-like DNA-binding domain superfamily/Winged helix DNA-binding domain"/>
    <property type="match status" value="1"/>
</dbReference>
<dbReference type="InterPro" id="IPR036388">
    <property type="entry name" value="WH-like_DNA-bd_sf"/>
</dbReference>
<evidence type="ECO:0000313" key="8">
    <source>
        <dbReference type="EMBL" id="SFE06526.1"/>
    </source>
</evidence>
<comment type="similarity">
    <text evidence="1">Belongs to the sigma-70 factor family. ECF subfamily.</text>
</comment>
<dbReference type="InterPro" id="IPR039425">
    <property type="entry name" value="RNA_pol_sigma-70-like"/>
</dbReference>
<dbReference type="GO" id="GO:0006352">
    <property type="term" value="P:DNA-templated transcription initiation"/>
    <property type="evidence" value="ECO:0007669"/>
    <property type="project" value="InterPro"/>
</dbReference>
<reference evidence="9" key="1">
    <citation type="submission" date="2016-10" db="EMBL/GenBank/DDBJ databases">
        <authorList>
            <person name="Varghese N."/>
            <person name="Submissions S."/>
        </authorList>
    </citation>
    <scope>NUCLEOTIDE SEQUENCE [LARGE SCALE GENOMIC DNA]</scope>
    <source>
        <strain evidence="9">ATCC 25963</strain>
    </source>
</reference>
<dbReference type="AlphaFoldDB" id="A0A1I1XGN3"/>
<evidence type="ECO:0000259" key="7">
    <source>
        <dbReference type="Pfam" id="PF08281"/>
    </source>
</evidence>
<evidence type="ECO:0000256" key="2">
    <source>
        <dbReference type="ARBA" id="ARBA00023015"/>
    </source>
</evidence>
<evidence type="ECO:0000256" key="4">
    <source>
        <dbReference type="ARBA" id="ARBA00023125"/>
    </source>
</evidence>
<dbReference type="OrthoDB" id="9780326at2"/>
<dbReference type="InterPro" id="IPR014284">
    <property type="entry name" value="RNA_pol_sigma-70_dom"/>
</dbReference>
<evidence type="ECO:0000256" key="1">
    <source>
        <dbReference type="ARBA" id="ARBA00010641"/>
    </source>
</evidence>
<dbReference type="InterPro" id="IPR013324">
    <property type="entry name" value="RNA_pol_sigma_r3/r4-like"/>
</dbReference>
<dbReference type="GO" id="GO:0016987">
    <property type="term" value="F:sigma factor activity"/>
    <property type="evidence" value="ECO:0007669"/>
    <property type="project" value="UniProtKB-KW"/>
</dbReference>
<evidence type="ECO:0000256" key="3">
    <source>
        <dbReference type="ARBA" id="ARBA00023082"/>
    </source>
</evidence>
<dbReference type="InterPro" id="IPR013249">
    <property type="entry name" value="RNA_pol_sigma70_r4_t2"/>
</dbReference>
<evidence type="ECO:0000256" key="5">
    <source>
        <dbReference type="ARBA" id="ARBA00023163"/>
    </source>
</evidence>
<dbReference type="InterPro" id="IPR007627">
    <property type="entry name" value="RNA_pol_sigma70_r2"/>
</dbReference>
<keyword evidence="4" id="KW-0238">DNA-binding</keyword>
<dbReference type="Gene3D" id="1.10.1740.10">
    <property type="match status" value="1"/>
</dbReference>
<dbReference type="InterPro" id="IPR013325">
    <property type="entry name" value="RNA_pol_sigma_r2"/>
</dbReference>
<protein>
    <submittedName>
        <fullName evidence="8">RNA polymerase sigma-70 factor, ECF subfamily</fullName>
    </submittedName>
</protein>
<dbReference type="Pfam" id="PF04542">
    <property type="entry name" value="Sigma70_r2"/>
    <property type="match status" value="1"/>
</dbReference>
<keyword evidence="9" id="KW-1185">Reference proteome</keyword>
<organism evidence="8 9">
    <name type="scientific">Nannocystis exedens</name>
    <dbReference type="NCBI Taxonomy" id="54"/>
    <lineage>
        <taxon>Bacteria</taxon>
        <taxon>Pseudomonadati</taxon>
        <taxon>Myxococcota</taxon>
        <taxon>Polyangia</taxon>
        <taxon>Nannocystales</taxon>
        <taxon>Nannocystaceae</taxon>
        <taxon>Nannocystis</taxon>
    </lineage>
</organism>